<keyword evidence="1" id="KW-0175">Coiled coil</keyword>
<feature type="coiled-coil region" evidence="1">
    <location>
        <begin position="132"/>
        <end position="192"/>
    </location>
</feature>
<evidence type="ECO:0000259" key="2">
    <source>
        <dbReference type="SMART" id="SM00721"/>
    </source>
</evidence>
<protein>
    <recommendedName>
        <fullName evidence="2">BAR domain-containing protein</fullName>
    </recommendedName>
</protein>
<dbReference type="Pfam" id="PF03114">
    <property type="entry name" value="BAR"/>
    <property type="match status" value="1"/>
</dbReference>
<reference evidence="3" key="1">
    <citation type="submission" date="2016-01" db="EMBL/GenBank/DDBJ databases">
        <title>Reference transcriptome for the parasite Schistocephalus solidus: insights into the molecular evolution of parasitism.</title>
        <authorList>
            <person name="Hebert F.O."/>
            <person name="Grambauer S."/>
            <person name="Barber I."/>
            <person name="Landry C.R."/>
            <person name="Aubin-Horth N."/>
        </authorList>
    </citation>
    <scope>NUCLEOTIDE SEQUENCE</scope>
</reference>
<dbReference type="InterPro" id="IPR027267">
    <property type="entry name" value="AH/BAR_dom_sf"/>
</dbReference>
<accession>A0A0X3PH85</accession>
<proteinExistence type="predicted"/>
<evidence type="ECO:0000256" key="1">
    <source>
        <dbReference type="SAM" id="Coils"/>
    </source>
</evidence>
<evidence type="ECO:0000313" key="3">
    <source>
        <dbReference type="EMBL" id="JAP51311.1"/>
    </source>
</evidence>
<dbReference type="GO" id="GO:0005737">
    <property type="term" value="C:cytoplasm"/>
    <property type="evidence" value="ECO:0007669"/>
    <property type="project" value="InterPro"/>
</dbReference>
<organism evidence="3">
    <name type="scientific">Schistocephalus solidus</name>
    <name type="common">Tapeworm</name>
    <dbReference type="NCBI Taxonomy" id="70667"/>
    <lineage>
        <taxon>Eukaryota</taxon>
        <taxon>Metazoa</taxon>
        <taxon>Spiralia</taxon>
        <taxon>Lophotrochozoa</taxon>
        <taxon>Platyhelminthes</taxon>
        <taxon>Cestoda</taxon>
        <taxon>Eucestoda</taxon>
        <taxon>Diphyllobothriidea</taxon>
        <taxon>Diphyllobothriidae</taxon>
        <taxon>Schistocephalus</taxon>
    </lineage>
</organism>
<gene>
    <name evidence="3" type="ORF">TR147372</name>
</gene>
<dbReference type="InterPro" id="IPR004148">
    <property type="entry name" value="BAR_dom"/>
</dbReference>
<name>A0A0X3PH85_SCHSO</name>
<dbReference type="Gene3D" id="1.20.1270.60">
    <property type="entry name" value="Arfaptin homology (AH) domain/BAR domain"/>
    <property type="match status" value="1"/>
</dbReference>
<dbReference type="SMART" id="SM00721">
    <property type="entry name" value="BAR"/>
    <property type="match status" value="1"/>
</dbReference>
<dbReference type="SUPFAM" id="SSF103657">
    <property type="entry name" value="BAR/IMD domain-like"/>
    <property type="match status" value="1"/>
</dbReference>
<sequence>MSNIGTVFNRLSQKAGESFTKSEKTAPQAETAALLAQLDKMKPWCNQMIAAVEQFIDVTAATKVVDVFAKNKEKTTPADKITTAFKTVGEEATGFPKMSAYLTSSAAAHAHMAEAKKKFNENVNQNFLQILKDFVNKDLADALRQKNEMEKARLDLDSAKNKLKNAKTEENKAKFKAEVEKFQATYDREQDETTVMLRDTHNAFEKLKDAFKQFAAEEKAYYSTCMEECAKLCELP</sequence>
<dbReference type="AlphaFoldDB" id="A0A0X3PH85"/>
<dbReference type="EMBL" id="GEEE01011914">
    <property type="protein sequence ID" value="JAP51311.1"/>
    <property type="molecule type" value="Transcribed_RNA"/>
</dbReference>
<feature type="domain" description="BAR" evidence="2">
    <location>
        <begin position="5"/>
        <end position="236"/>
    </location>
</feature>